<evidence type="ECO:0000313" key="2">
    <source>
        <dbReference type="Proteomes" id="UP000322245"/>
    </source>
</evidence>
<reference evidence="1 2" key="1">
    <citation type="submission" date="2017-05" db="EMBL/GenBank/DDBJ databases">
        <title>The Genome Sequence of Tsuchiyaea wingfieldii DSM 27421.</title>
        <authorList>
            <person name="Cuomo C."/>
            <person name="Passer A."/>
            <person name="Billmyre B."/>
            <person name="Heitman J."/>
        </authorList>
    </citation>
    <scope>NUCLEOTIDE SEQUENCE [LARGE SCALE GENOMIC DNA]</scope>
    <source>
        <strain evidence="1 2">DSM 27421</strain>
    </source>
</reference>
<gene>
    <name evidence="1" type="ORF">B9479_007924</name>
</gene>
<dbReference type="Proteomes" id="UP000322245">
    <property type="component" value="Unassembled WGS sequence"/>
</dbReference>
<keyword evidence="2" id="KW-1185">Reference proteome</keyword>
<protein>
    <submittedName>
        <fullName evidence="1">Uncharacterized protein</fullName>
    </submittedName>
</protein>
<name>A0A5D3AKI9_9TREE</name>
<dbReference type="AlphaFoldDB" id="A0A5D3AKI9"/>
<proteinExistence type="predicted"/>
<sequence>MPQTHQARKSLNLADIFPPEVFQLILDHVLVLAKSDTSLAVRLMCTCTELLETFSPVAYKQVSLHQGNADKFFYGLAGGRMKKGEVKGWQNDGRRLEKKSVVARRLIWLSMVRRVEIMDTEALVKCSTALEALLKRPLGREGRPYLFFWRPHESNAHEKPVLRLSARAAPPASRFRGRGHLELVQLARSFTIEVDFEEFGDLQCDVAC</sequence>
<accession>A0A5D3AKI9</accession>
<organism evidence="1 2">
    <name type="scientific">Cryptococcus floricola</name>
    <dbReference type="NCBI Taxonomy" id="2591691"/>
    <lineage>
        <taxon>Eukaryota</taxon>
        <taxon>Fungi</taxon>
        <taxon>Dikarya</taxon>
        <taxon>Basidiomycota</taxon>
        <taxon>Agaricomycotina</taxon>
        <taxon>Tremellomycetes</taxon>
        <taxon>Tremellales</taxon>
        <taxon>Cryptococcaceae</taxon>
        <taxon>Cryptococcus</taxon>
    </lineage>
</organism>
<comment type="caution">
    <text evidence="1">The sequence shown here is derived from an EMBL/GenBank/DDBJ whole genome shotgun (WGS) entry which is preliminary data.</text>
</comment>
<evidence type="ECO:0000313" key="1">
    <source>
        <dbReference type="EMBL" id="TYJ51494.1"/>
    </source>
</evidence>
<dbReference type="EMBL" id="NIDF01000229">
    <property type="protein sequence ID" value="TYJ51494.1"/>
    <property type="molecule type" value="Genomic_DNA"/>
</dbReference>